<proteinExistence type="predicted"/>
<dbReference type="Proteomes" id="UP000265962">
    <property type="component" value="Unassembled WGS sequence"/>
</dbReference>
<evidence type="ECO:0000313" key="2">
    <source>
        <dbReference type="Proteomes" id="UP000265962"/>
    </source>
</evidence>
<dbReference type="OrthoDB" id="5420534at2"/>
<sequence>MLDYAVRDEQRTIDTAQCIERFVDVPRFLGYCRECPAYGRTWACPEFDFDPLEVWTSRRWFHVITRTITFTAGQRRNGFDPDELQPQVMAMFTREKRRLRHRVAVLRAAHPGSVPLLAGSCELCEHCTRLEGRPCTHPEQLMHSIESIGGDVVQLVRELFGIQMSWSDGTRLPDAYYLTVGLLSDEPAL</sequence>
<dbReference type="Pfam" id="PF10050">
    <property type="entry name" value="DUF2284"/>
    <property type="match status" value="1"/>
</dbReference>
<organism evidence="1 2">
    <name type="scientific">Propionibacterium ruminifibrarum</name>
    <dbReference type="NCBI Taxonomy" id="1962131"/>
    <lineage>
        <taxon>Bacteria</taxon>
        <taxon>Bacillati</taxon>
        <taxon>Actinomycetota</taxon>
        <taxon>Actinomycetes</taxon>
        <taxon>Propionibacteriales</taxon>
        <taxon>Propionibacteriaceae</taxon>
        <taxon>Propionibacterium</taxon>
    </lineage>
</organism>
<evidence type="ECO:0000313" key="1">
    <source>
        <dbReference type="EMBL" id="SPF67683.1"/>
    </source>
</evidence>
<dbReference type="AlphaFoldDB" id="A0A375HYP2"/>
<keyword evidence="2" id="KW-1185">Reference proteome</keyword>
<evidence type="ECO:0008006" key="3">
    <source>
        <dbReference type="Google" id="ProtNLM"/>
    </source>
</evidence>
<protein>
    <recommendedName>
        <fullName evidence="3">Metal-binding protein</fullName>
    </recommendedName>
</protein>
<reference evidence="2" key="1">
    <citation type="submission" date="2018-02" db="EMBL/GenBank/DDBJ databases">
        <authorList>
            <person name="Hornung B."/>
        </authorList>
    </citation>
    <scope>NUCLEOTIDE SEQUENCE [LARGE SCALE GENOMIC DNA]</scope>
</reference>
<name>A0A375HYP2_9ACTN</name>
<dbReference type="EMBL" id="OMOH01000002">
    <property type="protein sequence ID" value="SPF67683.1"/>
    <property type="molecule type" value="Genomic_DNA"/>
</dbReference>
<dbReference type="InterPro" id="IPR019271">
    <property type="entry name" value="DUF2284_metal-binding"/>
</dbReference>
<gene>
    <name evidence="1" type="ORF">PROPJV5_0640</name>
</gene>
<dbReference type="RefSeq" id="WP_119714883.1">
    <property type="nucleotide sequence ID" value="NZ_OMOH01000002.1"/>
</dbReference>
<accession>A0A375HYP2</accession>